<dbReference type="AlphaFoldDB" id="A0A9Q3JBR5"/>
<evidence type="ECO:0000313" key="2">
    <source>
        <dbReference type="Proteomes" id="UP000765509"/>
    </source>
</evidence>
<dbReference type="Gene3D" id="3.30.420.10">
    <property type="entry name" value="Ribonuclease H-like superfamily/Ribonuclease H"/>
    <property type="match status" value="1"/>
</dbReference>
<dbReference type="OrthoDB" id="6779723at2759"/>
<organism evidence="1 2">
    <name type="scientific">Austropuccinia psidii MF-1</name>
    <dbReference type="NCBI Taxonomy" id="1389203"/>
    <lineage>
        <taxon>Eukaryota</taxon>
        <taxon>Fungi</taxon>
        <taxon>Dikarya</taxon>
        <taxon>Basidiomycota</taxon>
        <taxon>Pucciniomycotina</taxon>
        <taxon>Pucciniomycetes</taxon>
        <taxon>Pucciniales</taxon>
        <taxon>Sphaerophragmiaceae</taxon>
        <taxon>Austropuccinia</taxon>
    </lineage>
</organism>
<proteinExistence type="predicted"/>
<comment type="caution">
    <text evidence="1">The sequence shown here is derived from an EMBL/GenBank/DDBJ whole genome shotgun (WGS) entry which is preliminary data.</text>
</comment>
<dbReference type="EMBL" id="AVOT02069231">
    <property type="protein sequence ID" value="MBW0560190.1"/>
    <property type="molecule type" value="Genomic_DNA"/>
</dbReference>
<keyword evidence="2" id="KW-1185">Reference proteome</keyword>
<name>A0A9Q3JBR5_9BASI</name>
<sequence length="199" mass="23382">MDGLWGYAKKVCQFVQLVKSSKLLQQQYTIKLKNTKERQTLKTLPISGKPPNLNHRNKHQIWRVVNQHPFEKLANIKERITAEVSIGTVLKAIHELGKCSLMAVKKPYLPESHIACQLQSSRDHQHWMVNNWQVVIWTDKSVFELGKKSMQRKVWLLPNKKYNIDFMQVNHCLGHWSIMIWGAFCGRFRFNLIIPPKQQ</sequence>
<dbReference type="Proteomes" id="UP000765509">
    <property type="component" value="Unassembled WGS sequence"/>
</dbReference>
<reference evidence="1" key="1">
    <citation type="submission" date="2021-03" db="EMBL/GenBank/DDBJ databases">
        <title>Draft genome sequence of rust myrtle Austropuccinia psidii MF-1, a brazilian biotype.</title>
        <authorList>
            <person name="Quecine M.C."/>
            <person name="Pachon D.M.R."/>
            <person name="Bonatelli M.L."/>
            <person name="Correr F.H."/>
            <person name="Franceschini L.M."/>
            <person name="Leite T.F."/>
            <person name="Margarido G.R.A."/>
            <person name="Almeida C.A."/>
            <person name="Ferrarezi J.A."/>
            <person name="Labate C.A."/>
        </authorList>
    </citation>
    <scope>NUCLEOTIDE SEQUENCE</scope>
    <source>
        <strain evidence="1">MF-1</strain>
    </source>
</reference>
<evidence type="ECO:0000313" key="1">
    <source>
        <dbReference type="EMBL" id="MBW0560190.1"/>
    </source>
</evidence>
<gene>
    <name evidence="1" type="ORF">O181_099905</name>
</gene>
<accession>A0A9Q3JBR5</accession>
<protein>
    <recommendedName>
        <fullName evidence="3">Transposase Tc1-like domain-containing protein</fullName>
    </recommendedName>
</protein>
<dbReference type="InterPro" id="IPR036397">
    <property type="entry name" value="RNaseH_sf"/>
</dbReference>
<dbReference type="GO" id="GO:0003676">
    <property type="term" value="F:nucleic acid binding"/>
    <property type="evidence" value="ECO:0007669"/>
    <property type="project" value="InterPro"/>
</dbReference>
<evidence type="ECO:0008006" key="3">
    <source>
        <dbReference type="Google" id="ProtNLM"/>
    </source>
</evidence>